<dbReference type="EC" id="2.3.2.27" evidence="2"/>
<keyword evidence="4" id="KW-0479">Metal-binding</keyword>
<dbReference type="PANTHER" id="PTHR15710:SF187">
    <property type="entry name" value="RING-TYPE E3 UBIQUITIN TRANSFERASE"/>
    <property type="match status" value="1"/>
</dbReference>
<dbReference type="InterPro" id="IPR039525">
    <property type="entry name" value="RNF126-like_zinc-ribbon"/>
</dbReference>
<organism evidence="10 11">
    <name type="scientific">Actinidia chinensis var. chinensis</name>
    <name type="common">Chinese soft-hair kiwi</name>
    <dbReference type="NCBI Taxonomy" id="1590841"/>
    <lineage>
        <taxon>Eukaryota</taxon>
        <taxon>Viridiplantae</taxon>
        <taxon>Streptophyta</taxon>
        <taxon>Embryophyta</taxon>
        <taxon>Tracheophyta</taxon>
        <taxon>Spermatophyta</taxon>
        <taxon>Magnoliopsida</taxon>
        <taxon>eudicotyledons</taxon>
        <taxon>Gunneridae</taxon>
        <taxon>Pentapetalae</taxon>
        <taxon>asterids</taxon>
        <taxon>Ericales</taxon>
        <taxon>Actinidiaceae</taxon>
        <taxon>Actinidia</taxon>
    </lineage>
</organism>
<dbReference type="Proteomes" id="UP000241394">
    <property type="component" value="Chromosome LG14"/>
</dbReference>
<keyword evidence="7" id="KW-0862">Zinc</keyword>
<dbReference type="SMART" id="SM00184">
    <property type="entry name" value="RING"/>
    <property type="match status" value="1"/>
</dbReference>
<dbReference type="FunFam" id="3.30.40.10:FF:000022">
    <property type="entry name" value="E3 ubiquitin-protein ligase RING1-like"/>
    <property type="match status" value="1"/>
</dbReference>
<proteinExistence type="predicted"/>
<dbReference type="Gramene" id="PSS11969">
    <property type="protein sequence ID" value="PSS11969"/>
    <property type="gene ID" value="CEY00_Acc16181"/>
</dbReference>
<dbReference type="GO" id="GO:0016567">
    <property type="term" value="P:protein ubiquitination"/>
    <property type="evidence" value="ECO:0007669"/>
    <property type="project" value="TreeGrafter"/>
</dbReference>
<dbReference type="PANTHER" id="PTHR15710">
    <property type="entry name" value="E3 UBIQUITIN-PROTEIN LIGASE PRAJA"/>
    <property type="match status" value="1"/>
</dbReference>
<evidence type="ECO:0000313" key="10">
    <source>
        <dbReference type="EMBL" id="PSS11969.1"/>
    </source>
</evidence>
<dbReference type="PROSITE" id="PS50089">
    <property type="entry name" value="ZF_RING_2"/>
    <property type="match status" value="1"/>
</dbReference>
<sequence length="274" mass="29846">MTSTTTVASAAVTTAAERQTYWCHECDMSVSLLSTTTTSSLLCPHCHSDFLEQMDNPNPSPDPNSNPNVDLSPFPSFFLSPQPTPTAVAADDDDNYLLDSPFLHRLIQHLTNPESTTAPSKSAIESIPTIEITASLLDLDPISLCAVCKDQFVIGVEAKQLPCKHMYHSECILPWLSQRNSCPVCRFRLPTESDDSREGMSSRFVAELMEGEGLLGFESTLRHIARRHGVVYPEWRENSVGESYEGGFGVGGGVGDGDIGVSARVSDEEDSLMS</sequence>
<evidence type="ECO:0000313" key="11">
    <source>
        <dbReference type="Proteomes" id="UP000241394"/>
    </source>
</evidence>
<dbReference type="AlphaFoldDB" id="A0A2R6QPV8"/>
<evidence type="ECO:0000256" key="3">
    <source>
        <dbReference type="ARBA" id="ARBA00022679"/>
    </source>
</evidence>
<dbReference type="STRING" id="1590841.A0A2R6QPV8"/>
<evidence type="ECO:0000259" key="9">
    <source>
        <dbReference type="PROSITE" id="PS50089"/>
    </source>
</evidence>
<dbReference type="Gene3D" id="3.30.40.10">
    <property type="entry name" value="Zinc/RING finger domain, C3HC4 (zinc finger)"/>
    <property type="match status" value="1"/>
</dbReference>
<protein>
    <recommendedName>
        <fullName evidence="2">RING-type E3 ubiquitin transferase</fullName>
        <ecNumber evidence="2">2.3.2.27</ecNumber>
    </recommendedName>
</protein>
<evidence type="ECO:0000256" key="8">
    <source>
        <dbReference type="PROSITE-ProRule" id="PRU00175"/>
    </source>
</evidence>
<comment type="caution">
    <text evidence="10">The sequence shown here is derived from an EMBL/GenBank/DDBJ whole genome shotgun (WGS) entry which is preliminary data.</text>
</comment>
<dbReference type="GO" id="GO:0008270">
    <property type="term" value="F:zinc ion binding"/>
    <property type="evidence" value="ECO:0007669"/>
    <property type="project" value="UniProtKB-KW"/>
</dbReference>
<dbReference type="InterPro" id="IPR001841">
    <property type="entry name" value="Znf_RING"/>
</dbReference>
<gene>
    <name evidence="10" type="ORF">CEY00_Acc16181</name>
</gene>
<evidence type="ECO:0000256" key="2">
    <source>
        <dbReference type="ARBA" id="ARBA00012483"/>
    </source>
</evidence>
<comment type="catalytic activity">
    <reaction evidence="1">
        <text>S-ubiquitinyl-[E2 ubiquitin-conjugating enzyme]-L-cysteine + [acceptor protein]-L-lysine = [E2 ubiquitin-conjugating enzyme]-L-cysteine + N(6)-ubiquitinyl-[acceptor protein]-L-lysine.</text>
        <dbReference type="EC" id="2.3.2.27"/>
    </reaction>
</comment>
<dbReference type="GO" id="GO:0061630">
    <property type="term" value="F:ubiquitin protein ligase activity"/>
    <property type="evidence" value="ECO:0007669"/>
    <property type="project" value="UniProtKB-EC"/>
</dbReference>
<evidence type="ECO:0000256" key="5">
    <source>
        <dbReference type="ARBA" id="ARBA00022771"/>
    </source>
</evidence>
<evidence type="ECO:0000256" key="1">
    <source>
        <dbReference type="ARBA" id="ARBA00000900"/>
    </source>
</evidence>
<feature type="domain" description="RING-type" evidence="9">
    <location>
        <begin position="145"/>
        <end position="186"/>
    </location>
</feature>
<keyword evidence="5 8" id="KW-0863">Zinc-finger</keyword>
<dbReference type="Pfam" id="PF13639">
    <property type="entry name" value="zf-RING_2"/>
    <property type="match status" value="1"/>
</dbReference>
<dbReference type="InterPro" id="IPR013083">
    <property type="entry name" value="Znf_RING/FYVE/PHD"/>
</dbReference>
<dbReference type="SUPFAM" id="SSF57850">
    <property type="entry name" value="RING/U-box"/>
    <property type="match status" value="1"/>
</dbReference>
<keyword evidence="6" id="KW-0833">Ubl conjugation pathway</keyword>
<keyword evidence="3" id="KW-0808">Transferase</keyword>
<name>A0A2R6QPV8_ACTCC</name>
<evidence type="ECO:0000256" key="7">
    <source>
        <dbReference type="ARBA" id="ARBA00022833"/>
    </source>
</evidence>
<dbReference type="OMA" id="DPIVICA"/>
<reference evidence="11" key="2">
    <citation type="journal article" date="2018" name="BMC Genomics">
        <title>A manually annotated Actinidia chinensis var. chinensis (kiwifruit) genome highlights the challenges associated with draft genomes and gene prediction in plants.</title>
        <authorList>
            <person name="Pilkington S.M."/>
            <person name="Crowhurst R."/>
            <person name="Hilario E."/>
            <person name="Nardozza S."/>
            <person name="Fraser L."/>
            <person name="Peng Y."/>
            <person name="Gunaseelan K."/>
            <person name="Simpson R."/>
            <person name="Tahir J."/>
            <person name="Deroles S.C."/>
            <person name="Templeton K."/>
            <person name="Luo Z."/>
            <person name="Davy M."/>
            <person name="Cheng C."/>
            <person name="McNeilage M."/>
            <person name="Scaglione D."/>
            <person name="Liu Y."/>
            <person name="Zhang Q."/>
            <person name="Datson P."/>
            <person name="De Silva N."/>
            <person name="Gardiner S.E."/>
            <person name="Bassett H."/>
            <person name="Chagne D."/>
            <person name="McCallum J."/>
            <person name="Dzierzon H."/>
            <person name="Deng C."/>
            <person name="Wang Y.Y."/>
            <person name="Barron L."/>
            <person name="Manako K."/>
            <person name="Bowen J."/>
            <person name="Foster T.M."/>
            <person name="Erridge Z.A."/>
            <person name="Tiffin H."/>
            <person name="Waite C.N."/>
            <person name="Davies K.M."/>
            <person name="Grierson E.P."/>
            <person name="Laing W.A."/>
            <person name="Kirk R."/>
            <person name="Chen X."/>
            <person name="Wood M."/>
            <person name="Montefiori M."/>
            <person name="Brummell D.A."/>
            <person name="Schwinn K.E."/>
            <person name="Catanach A."/>
            <person name="Fullerton C."/>
            <person name="Li D."/>
            <person name="Meiyalaghan S."/>
            <person name="Nieuwenhuizen N."/>
            <person name="Read N."/>
            <person name="Prakash R."/>
            <person name="Hunter D."/>
            <person name="Zhang H."/>
            <person name="McKenzie M."/>
            <person name="Knabel M."/>
            <person name="Harris A."/>
            <person name="Allan A.C."/>
            <person name="Gleave A."/>
            <person name="Chen A."/>
            <person name="Janssen B.J."/>
            <person name="Plunkett B."/>
            <person name="Ampomah-Dwamena C."/>
            <person name="Voogd C."/>
            <person name="Leif D."/>
            <person name="Lafferty D."/>
            <person name="Souleyre E.J.F."/>
            <person name="Varkonyi-Gasic E."/>
            <person name="Gambi F."/>
            <person name="Hanley J."/>
            <person name="Yao J.L."/>
            <person name="Cheung J."/>
            <person name="David K.M."/>
            <person name="Warren B."/>
            <person name="Marsh K."/>
            <person name="Snowden K.C."/>
            <person name="Lin-Wang K."/>
            <person name="Brian L."/>
            <person name="Martinez-Sanchez M."/>
            <person name="Wang M."/>
            <person name="Ileperuma N."/>
            <person name="Macnee N."/>
            <person name="Campin R."/>
            <person name="McAtee P."/>
            <person name="Drummond R.S.M."/>
            <person name="Espley R.V."/>
            <person name="Ireland H.S."/>
            <person name="Wu R."/>
            <person name="Atkinson R.G."/>
            <person name="Karunairetnam S."/>
            <person name="Bulley S."/>
            <person name="Chunkath S."/>
            <person name="Hanley Z."/>
            <person name="Storey R."/>
            <person name="Thrimawithana A.H."/>
            <person name="Thomson S."/>
            <person name="David C."/>
            <person name="Testolin R."/>
            <person name="Huang H."/>
            <person name="Hellens R.P."/>
            <person name="Schaffer R.J."/>
        </authorList>
    </citation>
    <scope>NUCLEOTIDE SEQUENCE [LARGE SCALE GENOMIC DNA]</scope>
    <source>
        <strain evidence="11">cv. Red5</strain>
    </source>
</reference>
<dbReference type="Pfam" id="PF14369">
    <property type="entry name" value="Zn_ribbon_19"/>
    <property type="match status" value="1"/>
</dbReference>
<evidence type="ECO:0000256" key="4">
    <source>
        <dbReference type="ARBA" id="ARBA00022723"/>
    </source>
</evidence>
<dbReference type="GO" id="GO:0005737">
    <property type="term" value="C:cytoplasm"/>
    <property type="evidence" value="ECO:0007669"/>
    <property type="project" value="TreeGrafter"/>
</dbReference>
<dbReference type="OrthoDB" id="8062037at2759"/>
<dbReference type="InParanoid" id="A0A2R6QPV8"/>
<dbReference type="EMBL" id="NKQK01000014">
    <property type="protein sequence ID" value="PSS11969.1"/>
    <property type="molecule type" value="Genomic_DNA"/>
</dbReference>
<keyword evidence="11" id="KW-1185">Reference proteome</keyword>
<reference evidence="10 11" key="1">
    <citation type="submission" date="2017-07" db="EMBL/GenBank/DDBJ databases">
        <title>An improved, manually edited Actinidia chinensis var. chinensis (kiwifruit) genome highlights the challenges associated with draft genomes and gene prediction in plants.</title>
        <authorList>
            <person name="Pilkington S."/>
            <person name="Crowhurst R."/>
            <person name="Hilario E."/>
            <person name="Nardozza S."/>
            <person name="Fraser L."/>
            <person name="Peng Y."/>
            <person name="Gunaseelan K."/>
            <person name="Simpson R."/>
            <person name="Tahir J."/>
            <person name="Deroles S."/>
            <person name="Templeton K."/>
            <person name="Luo Z."/>
            <person name="Davy M."/>
            <person name="Cheng C."/>
            <person name="Mcneilage M."/>
            <person name="Scaglione D."/>
            <person name="Liu Y."/>
            <person name="Zhang Q."/>
            <person name="Datson P."/>
            <person name="De Silva N."/>
            <person name="Gardiner S."/>
            <person name="Bassett H."/>
            <person name="Chagne D."/>
            <person name="Mccallum J."/>
            <person name="Dzierzon H."/>
            <person name="Deng C."/>
            <person name="Wang Y.-Y."/>
            <person name="Barron N."/>
            <person name="Manako K."/>
            <person name="Bowen J."/>
            <person name="Foster T."/>
            <person name="Erridge Z."/>
            <person name="Tiffin H."/>
            <person name="Waite C."/>
            <person name="Davies K."/>
            <person name="Grierson E."/>
            <person name="Laing W."/>
            <person name="Kirk R."/>
            <person name="Chen X."/>
            <person name="Wood M."/>
            <person name="Montefiori M."/>
            <person name="Brummell D."/>
            <person name="Schwinn K."/>
            <person name="Catanach A."/>
            <person name="Fullerton C."/>
            <person name="Li D."/>
            <person name="Meiyalaghan S."/>
            <person name="Nieuwenhuizen N."/>
            <person name="Read N."/>
            <person name="Prakash R."/>
            <person name="Hunter D."/>
            <person name="Zhang H."/>
            <person name="Mckenzie M."/>
            <person name="Knabel M."/>
            <person name="Harris A."/>
            <person name="Allan A."/>
            <person name="Chen A."/>
            <person name="Janssen B."/>
            <person name="Plunkett B."/>
            <person name="Dwamena C."/>
            <person name="Voogd C."/>
            <person name="Leif D."/>
            <person name="Lafferty D."/>
            <person name="Souleyre E."/>
            <person name="Varkonyi-Gasic E."/>
            <person name="Gambi F."/>
            <person name="Hanley J."/>
            <person name="Yao J.-L."/>
            <person name="Cheung J."/>
            <person name="David K."/>
            <person name="Warren B."/>
            <person name="Marsh K."/>
            <person name="Snowden K."/>
            <person name="Lin-Wang K."/>
            <person name="Brian L."/>
            <person name="Martinez-Sanchez M."/>
            <person name="Wang M."/>
            <person name="Ileperuma N."/>
            <person name="Macnee N."/>
            <person name="Campin R."/>
            <person name="Mcatee P."/>
            <person name="Drummond R."/>
            <person name="Espley R."/>
            <person name="Ireland H."/>
            <person name="Wu R."/>
            <person name="Atkinson R."/>
            <person name="Karunairetnam S."/>
            <person name="Bulley S."/>
            <person name="Chunkath S."/>
            <person name="Hanley Z."/>
            <person name="Storey R."/>
            <person name="Thrimawithana A."/>
            <person name="Thomson S."/>
            <person name="David C."/>
            <person name="Testolin R."/>
        </authorList>
    </citation>
    <scope>NUCLEOTIDE SEQUENCE [LARGE SCALE GENOMIC DNA]</scope>
    <source>
        <strain evidence="11">cv. Red5</strain>
        <tissue evidence="10">Young leaf</tissue>
    </source>
</reference>
<evidence type="ECO:0000256" key="6">
    <source>
        <dbReference type="ARBA" id="ARBA00022786"/>
    </source>
</evidence>
<accession>A0A2R6QPV8</accession>
<dbReference type="FunCoup" id="A0A2R6QPV8">
    <property type="interactions" value="4"/>
</dbReference>